<feature type="domain" description="Vacuolar protein sorting-associated protein 13 VPS13 adaptor binding" evidence="6">
    <location>
        <begin position="2481"/>
        <end position="2725"/>
    </location>
</feature>
<evidence type="ECO:0000259" key="5">
    <source>
        <dbReference type="Pfam" id="PF12624"/>
    </source>
</evidence>
<protein>
    <recommendedName>
        <fullName evidence="10">Vacuolar protein sorting-associated protein</fullName>
    </recommendedName>
</protein>
<feature type="region of interest" description="Disordered" evidence="4">
    <location>
        <begin position="418"/>
        <end position="438"/>
    </location>
</feature>
<feature type="domain" description="Chorein N-terminal" evidence="5">
    <location>
        <begin position="1"/>
        <end position="463"/>
    </location>
</feature>
<dbReference type="PANTHER" id="PTHR16166">
    <property type="entry name" value="VACUOLAR PROTEIN SORTING-ASSOCIATED PROTEIN VPS13"/>
    <property type="match status" value="1"/>
</dbReference>
<dbReference type="GO" id="GO:0006623">
    <property type="term" value="P:protein targeting to vacuole"/>
    <property type="evidence" value="ECO:0007669"/>
    <property type="project" value="TreeGrafter"/>
</dbReference>
<dbReference type="GO" id="GO:0045053">
    <property type="term" value="P:protein retention in Golgi apparatus"/>
    <property type="evidence" value="ECO:0007669"/>
    <property type="project" value="TreeGrafter"/>
</dbReference>
<keyword evidence="2" id="KW-0813">Transport</keyword>
<evidence type="ECO:0000259" key="7">
    <source>
        <dbReference type="Pfam" id="PF25037"/>
    </source>
</evidence>
<evidence type="ECO:0000313" key="8">
    <source>
        <dbReference type="EMBL" id="CAI0559650.1"/>
    </source>
</evidence>
<evidence type="ECO:0000259" key="6">
    <source>
        <dbReference type="Pfam" id="PF25036"/>
    </source>
</evidence>
<dbReference type="InterPro" id="IPR056748">
    <property type="entry name" value="VPS13-like_C"/>
</dbReference>
<comment type="similarity">
    <text evidence="1">Belongs to the VPS13 family.</text>
</comment>
<dbReference type="InterPro" id="IPR026847">
    <property type="entry name" value="VPS13"/>
</dbReference>
<keyword evidence="3" id="KW-0445">Lipid transport</keyword>
<feature type="region of interest" description="Disordered" evidence="4">
    <location>
        <begin position="2435"/>
        <end position="2463"/>
    </location>
</feature>
<dbReference type="Proteomes" id="UP001154282">
    <property type="component" value="Unassembled WGS sequence"/>
</dbReference>
<organism evidence="8 9">
    <name type="scientific">Linum tenue</name>
    <dbReference type="NCBI Taxonomy" id="586396"/>
    <lineage>
        <taxon>Eukaryota</taxon>
        <taxon>Viridiplantae</taxon>
        <taxon>Streptophyta</taxon>
        <taxon>Embryophyta</taxon>
        <taxon>Tracheophyta</taxon>
        <taxon>Spermatophyta</taxon>
        <taxon>Magnoliopsida</taxon>
        <taxon>eudicotyledons</taxon>
        <taxon>Gunneridae</taxon>
        <taxon>Pentapetalae</taxon>
        <taxon>rosids</taxon>
        <taxon>fabids</taxon>
        <taxon>Malpighiales</taxon>
        <taxon>Linaceae</taxon>
        <taxon>Linum</taxon>
    </lineage>
</organism>
<feature type="domain" description="Intermembrane lipid transfer protein VPS13-like C-terminal" evidence="7">
    <location>
        <begin position="3304"/>
        <end position="3373"/>
    </location>
</feature>
<name>A0AAV0RPY4_9ROSI</name>
<evidence type="ECO:0000256" key="2">
    <source>
        <dbReference type="ARBA" id="ARBA00022448"/>
    </source>
</evidence>
<dbReference type="Pfam" id="PF25037">
    <property type="entry name" value="VPS13_C"/>
    <property type="match status" value="1"/>
</dbReference>
<feature type="region of interest" description="Disordered" evidence="4">
    <location>
        <begin position="1574"/>
        <end position="1598"/>
    </location>
</feature>
<evidence type="ECO:0000313" key="9">
    <source>
        <dbReference type="Proteomes" id="UP001154282"/>
    </source>
</evidence>
<evidence type="ECO:0008006" key="10">
    <source>
        <dbReference type="Google" id="ProtNLM"/>
    </source>
</evidence>
<evidence type="ECO:0000256" key="3">
    <source>
        <dbReference type="ARBA" id="ARBA00023055"/>
    </source>
</evidence>
<evidence type="ECO:0000256" key="4">
    <source>
        <dbReference type="SAM" id="MobiDB-lite"/>
    </source>
</evidence>
<dbReference type="Pfam" id="PF25036">
    <property type="entry name" value="VPS13_VAB"/>
    <property type="match status" value="2"/>
</dbReference>
<proteinExistence type="inferred from homology"/>
<dbReference type="InterPro" id="IPR009543">
    <property type="entry name" value="VPS13_VAB"/>
</dbReference>
<dbReference type="PANTHER" id="PTHR16166:SF143">
    <property type="entry name" value="PROTEIN SORTING-ASSOCIATED PROTEIN, PUTATIVE (DUF1162)-RELATED"/>
    <property type="match status" value="1"/>
</dbReference>
<evidence type="ECO:0000256" key="1">
    <source>
        <dbReference type="ARBA" id="ARBA00006545"/>
    </source>
</evidence>
<dbReference type="InterPro" id="IPR026854">
    <property type="entry name" value="VPS13_N"/>
</dbReference>
<keyword evidence="9" id="KW-1185">Reference proteome</keyword>
<dbReference type="EMBL" id="CAMGYJ010000011">
    <property type="protein sequence ID" value="CAI0559650.1"/>
    <property type="molecule type" value="Genomic_DNA"/>
</dbReference>
<sequence>MFEALVHRVVVGYLGRFCKNLQKDQLKLSLWNEEVLLENVELIPEAFDYLRLPLALKYGRVGRLSIKVSWKKLGLGQPIIIALEDVFICASQRGEQEWCLEEVEKREFAGKRAQLVKAELAKLSSRVDNQAGQSFISYITAKVLDSIQLSIRDFHIQYRENLFDSAQVLSGIKFSSLTIRQSPVGSRSTKVIGGQVSKTVDVEGLEIYCHTIEARDSTSSFGAIEAECCSSPRWEGKEFDRLLQPLDVSVSIVINKVGKLDGNLPQFSIRAELTGLVLSLNEVQLQQILMLMDYLSTSHLREKYGRYRPRGYSLSRKQEGWQKSWWDYAQQSILSDVRKKLRKTSWRYLGERLSSRRKYITLYKKKLDFLQNEQPIDEDILRELEEIEKESDVDDILRYRSAAESELQEISLNSSFSNKEGTAVGNSADKPQNDGRSLGRSRGWLNWLSRGMLGAGGTDDSSQFSGVISEEVVKDIYEATKFHPSVLSGSVDENGKLLTCAITFSIARITATLHSQKSSQGIGDLILKDVLVECELGQDLATVGCFAKMTEIVYPYSGKVVLRTGGFLVENNVELVEQASCTVQVDVSKEQELDLSVMLKTLEVTLDIDFFANIMEFFSVSKSCKFQPERVLLSLNGIQDLKTRLSWKAVSILSSRRKLRWDVRANDVVVNIPHRKPVSEQRNLVLTAESLLCASKLDLDGSGVQQQSDILKELFGSTDESFEGLNIQDLYNHYDINVTDMEVKLLASEHAPSVTILKKCRPSITLASCIVSDESILKQLEVSIILSSVAANFSPSIYGSVMALFAHVDSLLSNSGSLSLTNLNAPSVASSRPWASYFGFTLAVSLESGMFHLDFENEGDNSPQLSLSLQGLYVGYSHMEFDECQVSLKELKLNTAPLTGIQESHILCSSRNQFGSSSKAQENFHIGNINQRQGENVNGGSAEACFLMRYEACQSAGYTLHWCKFDLIDIDLHCHPYIIGLLHGLFRRISAGDASSASNNLHTPVHDDNQPKKGGFEFQSFGFSNFYESSSSDASIPLDFYPFVTISNNGLLGSLESSLRCPCSEWRELFNLRNETARNKKFNINNGFGMFNATEDSPSPGVFFREPALRMDMFLYGIRVYFHDSTCVVGDLLIPTAVSSMLVHEDSMDLLCSTEGLILTSSWWNHSVHEFLWGPTLPNMAPILNVRVRKGLARSLNSEIEVSIGVQHANCVLPAKYLAILIGYFSLPDWDETPVTRSPAKNGSSAGNGNPIVYKFEVLDSTLLLPVEQHCGQFLKMEIGQLYCSFVHKCALVDELKNVYPAYVLAAHNIPTRNHFLGIFGRDLFLSLLEFRDEDDSSVLGQERRCKSICLLAPLNADVWVRIPYESEPECNSTSIMAGISDCQLILDGCSALNEFNALMVVIDQFSSVSMLSKSFTSVPHFLQLRTGFCLKEIGEPSSTGSSSSFMEFQFLVESLTIKLFGSQPNISLSEQVAKADMQFACSASLVDDVLIGLDFSLTSLLLTSSLNPVTLAQCTKTSSTSALQVSLSKEVGGDSRFDILLPSLDIWLHISCWFRVIDICSSCAERVSGAESAKGSLDTPQGNTVGGNGKTESATSQTHDCLNIQSSTASQSAKQNSAALFVKAESIGLNIYFPVDQLEGKADAEGPNPHCASSKTEGNLCNYVVVTALSRSCELRKVGSLIKVKSIFERVAGKVGMSQGKNIITWPLFQLSQATVDADIGEGQMELITINLGVDCHRLDVWLSHQVLCFLHDVRFNVPEARSASSSSFGGMDLKIGTRKISLLISDERWSFGGPLLEILMKQFLLSATMTEKMTESSVDSVLEVNYNNIHKVLWESFIEPWNFGVHIVRRYDTTSILNSSIVTDINLASSAQLNLNLTESLVECACMTAEMVKDAWNLLQPDEGRRFSGPQPTSNVYEGRYAPYLLENLTSLPLIYHVSQGFGISNVSDASVMKDGISVGPGACIPIYVNETPEEQLFRYRPAQSSDRLSDKESTGVLHHFMRVQLDGTSQPSSPVSMDLVGQTYFEVDFSKTSNKIDSERTTDDSGRANAKHGFVLPVVFDVSVKRYSKLIRLYSTVILFNETSVPLELRFDIPFGLAPKILDPIYPGREFPLPLHLAEAGRMRWRPIGDAYLWSEVNELTNVISQESKIGFLRSSVCYPSNPSSNPFRCCISVRHFRLPATCAPWKDSHLHVNSSRQSGGSILHDRESTKRFVHQVILGTPLTVNNYLPDVVSLTIESGGISSAVPLTEVSGEIANQNEKISFHHVDPSHDVGMELYLGGFRPSSLKFPSVEAFSGISKFSGTKFSSIETFTLEPDSSNGPIHVTVEKIMDAFSGQREVFVFSTFLLYNCTGLLLNIAEASTEVKGNFCTLPSYNRSSDLPENVGFQSQRNNVGLLSADLDSHSKSQMTNHLVVNRNYVDTNMGRHSRERLSSGFLEQSSEQSKKHGLSGKRTYSSGGSASMVSDEADVEFGRVKACMFSPRNVSSMSEVMVRVSLNLSEHVTGGISNSSWSEPFLLVPPSGSSTILVPQVSSNGVHVISVSSSSLTGPLTGRSQAITFQPRYVISNACRKPICYKQKGTDSFLLLAIGQHSCLDWTDNTRELLVSIRFNEPGWEWSGGFLPDHLGDTQVKMRNYAGELKMVRVEVQNTDISIGDEKIIGSVRGNSGTNLVLLSDDDSGFMPYRIDNFSKERLRVYQQKCETSDTILHPYASCLYAWDEPYYPHRLAIEVPGERVVGLYTLDLMKEHAPVYIKPASEKTGRTLHISVHAEGAMKVLSIIDSSYHVLKDVEGTSAASFQQKSEQKQGTYVDYEEKLSLAISHIGISLINGDPQELLFACAKNITLDLVQSLDQQKISFQISSLQIDNQLATTPYPVILSFNQENRSSTASQRAKDDNAGSKSDGGLQMASGSSFPPVLHLGVTIWRKKDVSLLSFECISLRVADFHLELEQEVILSLLDFFKAVSARSRSKVLPFSDPAHIPLLFDAGNRRDWVDNYAIPREENYRVKHAAKQKRNIGYGSLPSVVPIGAPWQKIFLLAGKQKKIYVELFDLSPIKFTLSFSSSPWILRNGILTSGESLIHKRLMAVADVEGARISLKQLTIAHQMASLESMRDIIVRHYTRQLLHEIYKVFGSAGVIGNPMGVARSLGLGVRDFLSAPARSVLQSPTGLITGMAQGTGSLVSNTVYALSDAATQFSKAAHKGIVAFTFDEQAVARMEKQQKGAPSQSKGVISEVLEGLTGLLQSPIKEAEKHGLPGVFSGLALGISGLVAKPAASLLEVTGKTAQSIRNRSRLYHQRYRVRFPRPLSPQLPLRPYCLEEAIGTSVLSCAADDSMKLKDEVLVMCRPLREAGKYAVLTERLVLKAYSSSLVDLGTQNFRGVPMDPNWIVESEISLDSVIHADTADGVVHIVGSSSDALVRQNQLQFKRGSDSKARQWTNPSTPLPLFQTNLELPTENDAQDFLRVLMSTIEEAKGKRQGIGRVLHRSNIM</sequence>
<accession>A0AAV0RPY4</accession>
<reference evidence="8" key="1">
    <citation type="submission" date="2022-08" db="EMBL/GenBank/DDBJ databases">
        <authorList>
            <person name="Gutierrez-Valencia J."/>
        </authorList>
    </citation>
    <scope>NUCLEOTIDE SEQUENCE</scope>
</reference>
<feature type="domain" description="Vacuolar protein sorting-associated protein 13 VPS13 adaptor binding" evidence="6">
    <location>
        <begin position="2061"/>
        <end position="2372"/>
    </location>
</feature>
<dbReference type="GO" id="GO:0006869">
    <property type="term" value="P:lipid transport"/>
    <property type="evidence" value="ECO:0007669"/>
    <property type="project" value="UniProtKB-KW"/>
</dbReference>
<feature type="region of interest" description="Disordered" evidence="4">
    <location>
        <begin position="2888"/>
        <end position="2911"/>
    </location>
</feature>
<gene>
    <name evidence="8" type="ORF">LITE_LOCUS49319</name>
</gene>
<dbReference type="Pfam" id="PF12624">
    <property type="entry name" value="VPS13_N"/>
    <property type="match status" value="1"/>
</dbReference>
<comment type="caution">
    <text evidence="8">The sequence shown here is derived from an EMBL/GenBank/DDBJ whole genome shotgun (WGS) entry which is preliminary data.</text>
</comment>